<evidence type="ECO:0000313" key="2">
    <source>
        <dbReference type="Proteomes" id="UP001055072"/>
    </source>
</evidence>
<accession>A0ACB8TSR7</accession>
<sequence>MPPFMEMYPKDLSTLPSSAPTGDNINAESIGPVPRSMIYLLQVFGACFLSVVLAFRLKPGDFSSWKHVRQISLPRLSLATTFIFAWLFFVVAGILGYGIGLWVGSLVCAAGMYTSVSMYSISKIFVFVFLAEKVHVIWDAMLGRPRRKSVVYWLCMGLIAAYATAVVYTLCIVRSQLTHPADKRDADCYMELPPGGAITLMLLDVVITLAMTCMSIITVLITLPSSCANFIVLLAQDTIEHGWEFMLCWEVDLLINVIALFWATSGSGLRPIVSIQHLHDPTRIEDLDVRSNKLSRVPSWVSGWPDVVSETDSESLSHPDSPKTLPLNSDTEQDSLRGVSLVDSVSPPSAAMIQRHALWPVIVPPAQGVSSQGWQTPEYEVTVSLGF</sequence>
<gene>
    <name evidence="1" type="ORF">BDY19DRAFT_997136</name>
</gene>
<comment type="caution">
    <text evidence="1">The sequence shown here is derived from an EMBL/GenBank/DDBJ whole genome shotgun (WGS) entry which is preliminary data.</text>
</comment>
<organism evidence="1 2">
    <name type="scientific">Irpex rosettiformis</name>
    <dbReference type="NCBI Taxonomy" id="378272"/>
    <lineage>
        <taxon>Eukaryota</taxon>
        <taxon>Fungi</taxon>
        <taxon>Dikarya</taxon>
        <taxon>Basidiomycota</taxon>
        <taxon>Agaricomycotina</taxon>
        <taxon>Agaricomycetes</taxon>
        <taxon>Polyporales</taxon>
        <taxon>Irpicaceae</taxon>
        <taxon>Irpex</taxon>
    </lineage>
</organism>
<protein>
    <submittedName>
        <fullName evidence="1">Uncharacterized protein</fullName>
    </submittedName>
</protein>
<dbReference type="EMBL" id="MU274935">
    <property type="protein sequence ID" value="KAI0085068.1"/>
    <property type="molecule type" value="Genomic_DNA"/>
</dbReference>
<proteinExistence type="predicted"/>
<evidence type="ECO:0000313" key="1">
    <source>
        <dbReference type="EMBL" id="KAI0085068.1"/>
    </source>
</evidence>
<dbReference type="Proteomes" id="UP001055072">
    <property type="component" value="Unassembled WGS sequence"/>
</dbReference>
<reference evidence="1" key="1">
    <citation type="journal article" date="2021" name="Environ. Microbiol.">
        <title>Gene family expansions and transcriptome signatures uncover fungal adaptations to wood decay.</title>
        <authorList>
            <person name="Hage H."/>
            <person name="Miyauchi S."/>
            <person name="Viragh M."/>
            <person name="Drula E."/>
            <person name="Min B."/>
            <person name="Chaduli D."/>
            <person name="Navarro D."/>
            <person name="Favel A."/>
            <person name="Norest M."/>
            <person name="Lesage-Meessen L."/>
            <person name="Balint B."/>
            <person name="Merenyi Z."/>
            <person name="de Eugenio L."/>
            <person name="Morin E."/>
            <person name="Martinez A.T."/>
            <person name="Baldrian P."/>
            <person name="Stursova M."/>
            <person name="Martinez M.J."/>
            <person name="Novotny C."/>
            <person name="Magnuson J.K."/>
            <person name="Spatafora J.W."/>
            <person name="Maurice S."/>
            <person name="Pangilinan J."/>
            <person name="Andreopoulos W."/>
            <person name="LaButti K."/>
            <person name="Hundley H."/>
            <person name="Na H."/>
            <person name="Kuo A."/>
            <person name="Barry K."/>
            <person name="Lipzen A."/>
            <person name="Henrissat B."/>
            <person name="Riley R."/>
            <person name="Ahrendt S."/>
            <person name="Nagy L.G."/>
            <person name="Grigoriev I.V."/>
            <person name="Martin F."/>
            <person name="Rosso M.N."/>
        </authorList>
    </citation>
    <scope>NUCLEOTIDE SEQUENCE</scope>
    <source>
        <strain evidence="1">CBS 384.51</strain>
    </source>
</reference>
<name>A0ACB8TSR7_9APHY</name>
<keyword evidence="2" id="KW-1185">Reference proteome</keyword>